<dbReference type="NCBIfam" id="TIGR03709">
    <property type="entry name" value="PPK2_rel_1"/>
    <property type="match status" value="1"/>
</dbReference>
<dbReference type="Gene3D" id="3.40.50.300">
    <property type="entry name" value="P-loop containing nucleotide triphosphate hydrolases"/>
    <property type="match status" value="1"/>
</dbReference>
<accession>A0A1J5TD51</accession>
<feature type="domain" description="Polyphosphate kinase-2-related" evidence="3">
    <location>
        <begin position="35"/>
        <end position="271"/>
    </location>
</feature>
<proteinExistence type="predicted"/>
<dbReference type="PANTHER" id="PTHR34383">
    <property type="entry name" value="POLYPHOSPHATE:AMP PHOSPHOTRANSFERASE-RELATED"/>
    <property type="match status" value="1"/>
</dbReference>
<dbReference type="InterPro" id="IPR022300">
    <property type="entry name" value="PPK2-rel_1"/>
</dbReference>
<name>A0A1J5TD51_9ZZZZ</name>
<dbReference type="EMBL" id="MLJW01000012">
    <property type="protein sequence ID" value="OIR14245.1"/>
    <property type="molecule type" value="Genomic_DNA"/>
</dbReference>
<dbReference type="GO" id="GO:0006797">
    <property type="term" value="P:polyphosphate metabolic process"/>
    <property type="evidence" value="ECO:0007669"/>
    <property type="project" value="InterPro"/>
</dbReference>
<evidence type="ECO:0000313" key="4">
    <source>
        <dbReference type="EMBL" id="OIR14245.1"/>
    </source>
</evidence>
<dbReference type="InterPro" id="IPR022488">
    <property type="entry name" value="PPK2-related"/>
</dbReference>
<evidence type="ECO:0000256" key="1">
    <source>
        <dbReference type="ARBA" id="ARBA00022679"/>
    </source>
</evidence>
<dbReference type="PIRSF" id="PIRSF028756">
    <property type="entry name" value="PPK2_prd"/>
    <property type="match status" value="1"/>
</dbReference>
<dbReference type="PANTHER" id="PTHR34383:SF3">
    <property type="entry name" value="POLYPHOSPHATE:AMP PHOSPHOTRANSFERASE"/>
    <property type="match status" value="1"/>
</dbReference>
<organism evidence="4">
    <name type="scientific">mine drainage metagenome</name>
    <dbReference type="NCBI Taxonomy" id="410659"/>
    <lineage>
        <taxon>unclassified sequences</taxon>
        <taxon>metagenomes</taxon>
        <taxon>ecological metagenomes</taxon>
    </lineage>
</organism>
<protein>
    <submittedName>
        <fullName evidence="4">Polyphosphate kinase 2 (PPK2)</fullName>
    </submittedName>
</protein>
<reference evidence="4" key="1">
    <citation type="submission" date="2016-10" db="EMBL/GenBank/DDBJ databases">
        <title>Sequence of Gallionella enrichment culture.</title>
        <authorList>
            <person name="Poehlein A."/>
            <person name="Muehling M."/>
            <person name="Daniel R."/>
        </authorList>
    </citation>
    <scope>NUCLEOTIDE SEQUENCE</scope>
</reference>
<dbReference type="Pfam" id="PF03976">
    <property type="entry name" value="PPK2"/>
    <property type="match status" value="1"/>
</dbReference>
<dbReference type="SUPFAM" id="SSF52540">
    <property type="entry name" value="P-loop containing nucleoside triphosphate hydrolases"/>
    <property type="match status" value="1"/>
</dbReference>
<comment type="caution">
    <text evidence="4">The sequence shown here is derived from an EMBL/GenBank/DDBJ whole genome shotgun (WGS) entry which is preliminary data.</text>
</comment>
<dbReference type="GO" id="GO:0008976">
    <property type="term" value="F:polyphosphate kinase activity"/>
    <property type="evidence" value="ECO:0007669"/>
    <property type="project" value="InterPro"/>
</dbReference>
<gene>
    <name evidence="4" type="ORF">GALL_47120</name>
</gene>
<dbReference type="AlphaFoldDB" id="A0A1J5TD51"/>
<keyword evidence="1" id="KW-0808">Transferase</keyword>
<dbReference type="InterPro" id="IPR027417">
    <property type="entry name" value="P-loop_NTPase"/>
</dbReference>
<sequence length="298" mass="34653">MSSKILINPDEFKVKPYKKISLKDFKTNIKNKSFDKKTGDAILQKGVAEMSILQDKLYAEGKHSILIVLQAMDAAGKDGTIKHLMTGLNPTGVKVHSFKTPSSVELTHDYFWRHYAALPARGEIGIFNRSHYENVLITKVHPQFILNEKLPGIKTIKDIDKDFWKQRYNQIKHFEKNIAENGTLILKFFLHVSKDEQKRRFIERVDDPKKNWKFSVADMKERVFWNDYQKAYEDALSHTSTDFAPWFVIPADDKWYCRVIICSIIDQQFEKLKLAYPKVSAATKVELQKAKEALLKEK</sequence>
<keyword evidence="2 4" id="KW-0418">Kinase</keyword>
<evidence type="ECO:0000256" key="2">
    <source>
        <dbReference type="ARBA" id="ARBA00022777"/>
    </source>
</evidence>
<dbReference type="InterPro" id="IPR016898">
    <property type="entry name" value="Polyphosphate_phosphotransfera"/>
</dbReference>
<evidence type="ECO:0000259" key="3">
    <source>
        <dbReference type="Pfam" id="PF03976"/>
    </source>
</evidence>